<evidence type="ECO:0008006" key="4">
    <source>
        <dbReference type="Google" id="ProtNLM"/>
    </source>
</evidence>
<evidence type="ECO:0000313" key="2">
    <source>
        <dbReference type="EMBL" id="GMA96456.1"/>
    </source>
</evidence>
<dbReference type="InterPro" id="IPR024747">
    <property type="entry name" value="Pyridox_Oxase-rel"/>
</dbReference>
<protein>
    <recommendedName>
        <fullName evidence="4">Pyridoxamine 5-phosphate oxidase</fullName>
    </recommendedName>
</protein>
<dbReference type="PANTHER" id="PTHR35176:SF6">
    <property type="entry name" value="HEME OXYGENASE HI_0854-RELATED"/>
    <property type="match status" value="1"/>
</dbReference>
<evidence type="ECO:0000256" key="1">
    <source>
        <dbReference type="ARBA" id="ARBA00023002"/>
    </source>
</evidence>
<evidence type="ECO:0000313" key="3">
    <source>
        <dbReference type="Proteomes" id="UP001157034"/>
    </source>
</evidence>
<dbReference type="PANTHER" id="PTHR35176">
    <property type="entry name" value="HEME OXYGENASE HI_0854-RELATED"/>
    <property type="match status" value="1"/>
</dbReference>
<dbReference type="Proteomes" id="UP001157034">
    <property type="component" value="Unassembled WGS sequence"/>
</dbReference>
<gene>
    <name evidence="2" type="ORF">GCM10025881_32800</name>
</gene>
<keyword evidence="3" id="KW-1185">Reference proteome</keyword>
<dbReference type="RefSeq" id="WP_284255024.1">
    <property type="nucleotide sequence ID" value="NZ_BAAAQO010000004.1"/>
</dbReference>
<keyword evidence="1" id="KW-0560">Oxidoreductase</keyword>
<accession>A0ABQ6KDI5</accession>
<dbReference type="SUPFAM" id="SSF50475">
    <property type="entry name" value="FMN-binding split barrel"/>
    <property type="match status" value="1"/>
</dbReference>
<reference evidence="3" key="1">
    <citation type="journal article" date="2019" name="Int. J. Syst. Evol. Microbiol.">
        <title>The Global Catalogue of Microorganisms (GCM) 10K type strain sequencing project: providing services to taxonomists for standard genome sequencing and annotation.</title>
        <authorList>
            <consortium name="The Broad Institute Genomics Platform"/>
            <consortium name="The Broad Institute Genome Sequencing Center for Infectious Disease"/>
            <person name="Wu L."/>
            <person name="Ma J."/>
        </authorList>
    </citation>
    <scope>NUCLEOTIDE SEQUENCE [LARGE SCALE GENOMIC DNA]</scope>
    <source>
        <strain evidence="3">NBRC 108894</strain>
    </source>
</reference>
<name>A0ABQ6KDI5_9MICO</name>
<dbReference type="EMBL" id="BSVB01000001">
    <property type="protein sequence ID" value="GMA96456.1"/>
    <property type="molecule type" value="Genomic_DNA"/>
</dbReference>
<comment type="caution">
    <text evidence="2">The sequence shown here is derived from an EMBL/GenBank/DDBJ whole genome shotgun (WGS) entry which is preliminary data.</text>
</comment>
<dbReference type="Gene3D" id="2.30.110.10">
    <property type="entry name" value="Electron Transport, Fmn-binding Protein, Chain A"/>
    <property type="match status" value="1"/>
</dbReference>
<dbReference type="InterPro" id="IPR052019">
    <property type="entry name" value="F420H2_bilvrd_red/Heme_oxyg"/>
</dbReference>
<dbReference type="Pfam" id="PF12900">
    <property type="entry name" value="Pyridox_ox_2"/>
    <property type="match status" value="1"/>
</dbReference>
<dbReference type="InterPro" id="IPR012349">
    <property type="entry name" value="Split_barrel_FMN-bd"/>
</dbReference>
<proteinExistence type="predicted"/>
<sequence>MNRDEIRAELGQPGARDLLRDAPLLRLAYLGDDGTPRVIPIGFVWTGEQLVICTSTVAPKGRALRERQHAAVTIDTGATPADARSLLIRGTAAVETVDGIPPEYLDAAAKTIPPEALAGFEQAVRGMYEQMVRIAITPEWARYYDFGAGRLPPSLQTLADEATRRG</sequence>
<organism evidence="2 3">
    <name type="scientific">Pseudolysinimonas kribbensis</name>
    <dbReference type="NCBI Taxonomy" id="433641"/>
    <lineage>
        <taxon>Bacteria</taxon>
        <taxon>Bacillati</taxon>
        <taxon>Actinomycetota</taxon>
        <taxon>Actinomycetes</taxon>
        <taxon>Micrococcales</taxon>
        <taxon>Microbacteriaceae</taxon>
        <taxon>Pseudolysinimonas</taxon>
    </lineage>
</organism>